<gene>
    <name evidence="1" type="ORF">P245_20975</name>
</gene>
<evidence type="ECO:0000313" key="2">
    <source>
        <dbReference type="Proteomes" id="UP000029567"/>
    </source>
</evidence>
<comment type="caution">
    <text evidence="1">The sequence shown here is derived from an EMBL/GenBank/DDBJ whole genome shotgun (WGS) entry which is preliminary data.</text>
</comment>
<dbReference type="Proteomes" id="UP000029567">
    <property type="component" value="Unassembled WGS sequence"/>
</dbReference>
<reference evidence="1 2" key="1">
    <citation type="submission" date="2013-09" db="EMBL/GenBank/DDBJ databases">
        <title>High correlation between genotypes and phenotypes of environmental bacteria Comamonas testosteroni strains.</title>
        <authorList>
            <person name="Liu L."/>
            <person name="Zhu W."/>
            <person name="Xia X."/>
            <person name="Xu B."/>
            <person name="Luo M."/>
            <person name="Wang G."/>
        </authorList>
    </citation>
    <scope>NUCLEOTIDE SEQUENCE [LARGE SCALE GENOMIC DNA]</scope>
    <source>
        <strain evidence="1 2">JL14</strain>
    </source>
</reference>
<evidence type="ECO:0000313" key="1">
    <source>
        <dbReference type="EMBL" id="KGG86194.1"/>
    </source>
</evidence>
<organism evidence="1 2">
    <name type="scientific">Comamonas thiooxydans</name>
    <dbReference type="NCBI Taxonomy" id="363952"/>
    <lineage>
        <taxon>Bacteria</taxon>
        <taxon>Pseudomonadati</taxon>
        <taxon>Pseudomonadota</taxon>
        <taxon>Betaproteobacteria</taxon>
        <taxon>Burkholderiales</taxon>
        <taxon>Comamonadaceae</taxon>
        <taxon>Comamonas</taxon>
    </lineage>
</organism>
<proteinExistence type="predicted"/>
<dbReference type="RefSeq" id="WP_034382193.1">
    <property type="nucleotide sequence ID" value="NZ_AWTN01000114.1"/>
</dbReference>
<dbReference type="AlphaFoldDB" id="A0A0E3BG33"/>
<accession>A0A0E3BG33</accession>
<sequence>MTHTNCTSTQASAGLTAELQEQGSVQENMLDDEPRIAWQDTSWVTSDDGQSESKKCILRYPDGTFIYAMMESIQGGEPSFDSIGEPRSTLADALADTHGKVEHATHNRYALAVQDAEAGLIWSVGGVWSASLLSQSPALMTGPEVDAFHKKHPNAHIVDVIVYREACEAYNAGFDSVLDHNERSTPESRQAARKAGIESLVRAGFPENALEIGKIDYLQQGNVPNSHDQAALADQAFADYDFGEGVTVTDTGNWEYLDPGHERSRKVYVETEREDDGPAPRWTLNFNVRFNEADGSLAEAYALDQAGQPWGRMPEQVPRGKVPERAKEAAKRELQEALQKATESGLLDDLANDVHPDAINQFCDAVGALYPPKKAQDIFLSPGM</sequence>
<name>A0A0E3BG33_9BURK</name>
<protein>
    <submittedName>
        <fullName evidence="1">Uncharacterized protein</fullName>
    </submittedName>
</protein>
<dbReference type="EMBL" id="AWTN01000114">
    <property type="protein sequence ID" value="KGG86194.1"/>
    <property type="molecule type" value="Genomic_DNA"/>
</dbReference>